<feature type="transmembrane region" description="Helical" evidence="7">
    <location>
        <begin position="14"/>
        <end position="34"/>
    </location>
</feature>
<name>A0A174Z3K6_9FIRM</name>
<protein>
    <submittedName>
        <fullName evidence="8">Flagellar biosynthesis protein FliR</fullName>
    </submittedName>
</protein>
<comment type="subcellular location">
    <subcellularLocation>
        <location evidence="1">Cell membrane</location>
        <topology evidence="1">Multi-pass membrane protein</topology>
    </subcellularLocation>
</comment>
<feature type="transmembrane region" description="Helical" evidence="7">
    <location>
        <begin position="80"/>
        <end position="101"/>
    </location>
</feature>
<evidence type="ECO:0000256" key="5">
    <source>
        <dbReference type="ARBA" id="ARBA00022989"/>
    </source>
</evidence>
<dbReference type="GO" id="GO:0005886">
    <property type="term" value="C:plasma membrane"/>
    <property type="evidence" value="ECO:0007669"/>
    <property type="project" value="UniProtKB-SubCell"/>
</dbReference>
<evidence type="ECO:0000256" key="2">
    <source>
        <dbReference type="ARBA" id="ARBA00009772"/>
    </source>
</evidence>
<dbReference type="OrthoDB" id="9807748at2"/>
<evidence type="ECO:0000313" key="8">
    <source>
        <dbReference type="EMBL" id="CUQ81975.1"/>
    </source>
</evidence>
<comment type="similarity">
    <text evidence="2">Belongs to the FliR/MopE/SpaR family.</text>
</comment>
<keyword evidence="3" id="KW-1003">Cell membrane</keyword>
<dbReference type="STRING" id="39492.ERS852540_00388"/>
<proteinExistence type="inferred from homology"/>
<dbReference type="InterPro" id="IPR002010">
    <property type="entry name" value="T3SS_IM_R"/>
</dbReference>
<evidence type="ECO:0000313" key="9">
    <source>
        <dbReference type="Proteomes" id="UP000095662"/>
    </source>
</evidence>
<evidence type="ECO:0000256" key="1">
    <source>
        <dbReference type="ARBA" id="ARBA00004651"/>
    </source>
</evidence>
<dbReference type="PRINTS" id="PR00953">
    <property type="entry name" value="TYPE3IMRPROT"/>
</dbReference>
<feature type="transmembrane region" description="Helical" evidence="7">
    <location>
        <begin position="41"/>
        <end position="60"/>
    </location>
</feature>
<dbReference type="AlphaFoldDB" id="A0A174Z3K6"/>
<gene>
    <name evidence="8" type="ORF">ERS852540_00388</name>
</gene>
<dbReference type="GO" id="GO:0006605">
    <property type="term" value="P:protein targeting"/>
    <property type="evidence" value="ECO:0007669"/>
    <property type="project" value="InterPro"/>
</dbReference>
<dbReference type="PANTHER" id="PTHR30065">
    <property type="entry name" value="FLAGELLAR BIOSYNTHETIC PROTEIN FLIR"/>
    <property type="match status" value="1"/>
</dbReference>
<sequence length="262" mass="29066">MTLSDVWDMILNNFLGFLLIMCRVSGIFSFNPIFSRSNFPVRLRAGTTIALAVLFASSMGNIKYEPTGIFMMLFDMMKELGLGLILGFMVNLILAVTISAGELIDYQTGLSMARAMDPATGVSMPLFANVYYYMFILYFFLTNGHLEYIKLFHISYETLPIGFSGFTADVPWALVTYFSTVLTLAVKLAAPIIAIEFITEICLGVLMKAVPSIHIFALNIQLKVLIGLAAVLIMAQPMSDFIEKLMGIMWQNLYGLLGMMGS</sequence>
<dbReference type="EMBL" id="CZBY01000002">
    <property type="protein sequence ID" value="CUQ81975.1"/>
    <property type="molecule type" value="Genomic_DNA"/>
</dbReference>
<keyword evidence="8" id="KW-0966">Cell projection</keyword>
<dbReference type="Proteomes" id="UP000095662">
    <property type="component" value="Unassembled WGS sequence"/>
</dbReference>
<accession>A0A174Z3K6</accession>
<evidence type="ECO:0000256" key="4">
    <source>
        <dbReference type="ARBA" id="ARBA00022692"/>
    </source>
</evidence>
<feature type="transmembrane region" description="Helical" evidence="7">
    <location>
        <begin position="122"/>
        <end position="141"/>
    </location>
</feature>
<keyword evidence="4 7" id="KW-0812">Transmembrane</keyword>
<keyword evidence="8" id="KW-0282">Flagellum</keyword>
<dbReference type="PANTHER" id="PTHR30065:SF1">
    <property type="entry name" value="SURFACE PRESENTATION OF ANTIGENS PROTEIN SPAR"/>
    <property type="match status" value="1"/>
</dbReference>
<dbReference type="Pfam" id="PF01311">
    <property type="entry name" value="Bac_export_1"/>
    <property type="match status" value="1"/>
</dbReference>
<evidence type="ECO:0000256" key="6">
    <source>
        <dbReference type="ARBA" id="ARBA00023136"/>
    </source>
</evidence>
<keyword evidence="6 7" id="KW-0472">Membrane</keyword>
<keyword evidence="8" id="KW-0969">Cilium</keyword>
<organism evidence="8 9">
    <name type="scientific">[Eubacterium] siraeum</name>
    <dbReference type="NCBI Taxonomy" id="39492"/>
    <lineage>
        <taxon>Bacteria</taxon>
        <taxon>Bacillati</taxon>
        <taxon>Bacillota</taxon>
        <taxon>Clostridia</taxon>
        <taxon>Eubacteriales</taxon>
        <taxon>Oscillospiraceae</taxon>
        <taxon>Oscillospiraceae incertae sedis</taxon>
    </lineage>
</organism>
<keyword evidence="5 7" id="KW-1133">Transmembrane helix</keyword>
<evidence type="ECO:0000256" key="3">
    <source>
        <dbReference type="ARBA" id="ARBA00022475"/>
    </source>
</evidence>
<feature type="transmembrane region" description="Helical" evidence="7">
    <location>
        <begin position="213"/>
        <end position="235"/>
    </location>
</feature>
<evidence type="ECO:0000256" key="7">
    <source>
        <dbReference type="SAM" id="Phobius"/>
    </source>
</evidence>
<reference evidence="8 9" key="1">
    <citation type="submission" date="2015-09" db="EMBL/GenBank/DDBJ databases">
        <authorList>
            <consortium name="Pathogen Informatics"/>
        </authorList>
    </citation>
    <scope>NUCLEOTIDE SEQUENCE [LARGE SCALE GENOMIC DNA]</scope>
    <source>
        <strain evidence="8 9">2789STDY5834928</strain>
    </source>
</reference>